<organism evidence="2 3">
    <name type="scientific">Fusarium napiforme</name>
    <dbReference type="NCBI Taxonomy" id="42672"/>
    <lineage>
        <taxon>Eukaryota</taxon>
        <taxon>Fungi</taxon>
        <taxon>Dikarya</taxon>
        <taxon>Ascomycota</taxon>
        <taxon>Pezizomycotina</taxon>
        <taxon>Sordariomycetes</taxon>
        <taxon>Hypocreomycetidae</taxon>
        <taxon>Hypocreales</taxon>
        <taxon>Nectriaceae</taxon>
        <taxon>Fusarium</taxon>
        <taxon>Fusarium fujikuroi species complex</taxon>
    </lineage>
</organism>
<feature type="compositionally biased region" description="Polar residues" evidence="1">
    <location>
        <begin position="34"/>
        <end position="45"/>
    </location>
</feature>
<keyword evidence="3" id="KW-1185">Reference proteome</keyword>
<feature type="compositionally biased region" description="Polar residues" evidence="1">
    <location>
        <begin position="1"/>
        <end position="24"/>
    </location>
</feature>
<feature type="region of interest" description="Disordered" evidence="1">
    <location>
        <begin position="1"/>
        <end position="53"/>
    </location>
</feature>
<reference evidence="2 3" key="1">
    <citation type="submission" date="2020-05" db="EMBL/GenBank/DDBJ databases">
        <title>Identification and distribution of gene clusters putatively required for synthesis of sphingolipid metabolism inhibitors in phylogenetically diverse species of the filamentous fungus Fusarium.</title>
        <authorList>
            <person name="Kim H.-S."/>
            <person name="Busman M."/>
            <person name="Brown D.W."/>
            <person name="Divon H."/>
            <person name="Uhlig S."/>
            <person name="Proctor R.H."/>
        </authorList>
    </citation>
    <scope>NUCLEOTIDE SEQUENCE [LARGE SCALE GENOMIC DNA]</scope>
    <source>
        <strain evidence="2 3">NRRL 25196</strain>
    </source>
</reference>
<accession>A0A8H5I562</accession>
<feature type="region of interest" description="Disordered" evidence="1">
    <location>
        <begin position="92"/>
        <end position="197"/>
    </location>
</feature>
<feature type="compositionally biased region" description="Polar residues" evidence="1">
    <location>
        <begin position="100"/>
        <end position="131"/>
    </location>
</feature>
<dbReference type="Proteomes" id="UP000574317">
    <property type="component" value="Unassembled WGS sequence"/>
</dbReference>
<evidence type="ECO:0000313" key="3">
    <source>
        <dbReference type="Proteomes" id="UP000574317"/>
    </source>
</evidence>
<protein>
    <submittedName>
        <fullName evidence="2">Uncharacterized protein</fullName>
    </submittedName>
</protein>
<name>A0A8H5I562_9HYPO</name>
<dbReference type="AlphaFoldDB" id="A0A8H5I562"/>
<feature type="compositionally biased region" description="Basic and acidic residues" evidence="1">
    <location>
        <begin position="165"/>
        <end position="189"/>
    </location>
</feature>
<gene>
    <name evidence="2" type="ORF">FNAPI_13805</name>
</gene>
<comment type="caution">
    <text evidence="2">The sequence shown here is derived from an EMBL/GenBank/DDBJ whole genome shotgun (WGS) entry which is preliminary data.</text>
</comment>
<sequence>MNTATESPANVNPQEENPIRQSSGAPKIDALPGQQEQSNLPTGPSTEMRENRSQAEIIKQKTAQIRSAVGNADDSDAITPAEASTSFVLPKINNLPPIDLSTTGETGRSHVGATSTTDGVVGSKNRTNPTATIGIEPRSLVHKAASVPDLGSINSKTNVDPGGDMTEKKPERVDIFPDPPKDDPKKSAEEVAQPIAA</sequence>
<dbReference type="EMBL" id="JAAOAO010000971">
    <property type="protein sequence ID" value="KAF5529638.1"/>
    <property type="molecule type" value="Genomic_DNA"/>
</dbReference>
<proteinExistence type="predicted"/>
<evidence type="ECO:0000313" key="2">
    <source>
        <dbReference type="EMBL" id="KAF5529638.1"/>
    </source>
</evidence>
<evidence type="ECO:0000256" key="1">
    <source>
        <dbReference type="SAM" id="MobiDB-lite"/>
    </source>
</evidence>